<sequence length="330" mass="35790">MQEAPIRALRASAVALVFTSATTLLLTGCEAPLNLEAVRSIENQPTKRTDFYQAMASNRNTIVVAGNDGVLLSSSDQGKSWERHPEITGNSFLSITSCPDQSFIALSFDNNLWHGDASAQNWVKNALPSQEQMMTVACSPDGKWVTAGSFTTVQHSADQGESWSEASLYEDAIINNLQFINQDQAIATGEYGLVLKSEDGGENWDIAGNAPDEFYIHTSYFKDADNGWIGGLNGFIYQTNDGGQNWEQMSTATNAPIFGFIAGDTSLYALADNATVLQLQQDTWNKISESEQPLYLRAGLALPDQRLLVAGGRGLLFDIKPQTALAASTD</sequence>
<reference evidence="1 2" key="1">
    <citation type="submission" date="2018-08" db="EMBL/GenBank/DDBJ databases">
        <title>Whole Genome Sequence of the Moderate Halophilic Marine Bacterium Marinobacter litoralis Sw-45.</title>
        <authorList>
            <person name="Musa H."/>
        </authorList>
    </citation>
    <scope>NUCLEOTIDE SEQUENCE [LARGE SCALE GENOMIC DNA]</scope>
    <source>
        <strain evidence="1 2">Sw-45</strain>
    </source>
</reference>
<dbReference type="EMBL" id="QMDL01000001">
    <property type="protein sequence ID" value="RMJ05792.1"/>
    <property type="molecule type" value="Genomic_DNA"/>
</dbReference>
<dbReference type="PANTHER" id="PTHR47199:SF2">
    <property type="entry name" value="PHOTOSYSTEM II STABILITY_ASSEMBLY FACTOR HCF136, CHLOROPLASTIC"/>
    <property type="match status" value="1"/>
</dbReference>
<dbReference type="PANTHER" id="PTHR47199">
    <property type="entry name" value="PHOTOSYSTEM II STABILITY/ASSEMBLY FACTOR HCF136, CHLOROPLASTIC"/>
    <property type="match status" value="1"/>
</dbReference>
<evidence type="ECO:0000313" key="1">
    <source>
        <dbReference type="EMBL" id="RMJ05792.1"/>
    </source>
</evidence>
<dbReference type="OrthoDB" id="9813892at2"/>
<dbReference type="AlphaFoldDB" id="A0A3M2RKP1"/>
<protein>
    <submittedName>
        <fullName evidence="1">Ycf48-like protein</fullName>
    </submittedName>
</protein>
<comment type="caution">
    <text evidence="1">The sequence shown here is derived from an EMBL/GenBank/DDBJ whole genome shotgun (WGS) entry which is preliminary data.</text>
</comment>
<dbReference type="SUPFAM" id="SSF110296">
    <property type="entry name" value="Oligoxyloglucan reducing end-specific cellobiohydrolase"/>
    <property type="match status" value="1"/>
</dbReference>
<dbReference type="Proteomes" id="UP000265903">
    <property type="component" value="Unassembled WGS sequence"/>
</dbReference>
<dbReference type="PROSITE" id="PS51257">
    <property type="entry name" value="PROKAR_LIPOPROTEIN"/>
    <property type="match status" value="1"/>
</dbReference>
<name>A0A3M2RKP1_9GAMM</name>
<keyword evidence="2" id="KW-1185">Reference proteome</keyword>
<organism evidence="1 2">
    <name type="scientific">Marinobacter litoralis</name>
    <dbReference type="NCBI Taxonomy" id="187981"/>
    <lineage>
        <taxon>Bacteria</taxon>
        <taxon>Pseudomonadati</taxon>
        <taxon>Pseudomonadota</taxon>
        <taxon>Gammaproteobacteria</taxon>
        <taxon>Pseudomonadales</taxon>
        <taxon>Marinobacteraceae</taxon>
        <taxon>Marinobacter</taxon>
    </lineage>
</organism>
<proteinExistence type="predicted"/>
<dbReference type="InterPro" id="IPR015943">
    <property type="entry name" value="WD40/YVTN_repeat-like_dom_sf"/>
</dbReference>
<dbReference type="RefSeq" id="WP_114333283.1">
    <property type="nucleotide sequence ID" value="NZ_QMDL01000001.1"/>
</dbReference>
<dbReference type="Gene3D" id="2.130.10.10">
    <property type="entry name" value="YVTN repeat-like/Quinoprotein amine dehydrogenase"/>
    <property type="match status" value="2"/>
</dbReference>
<evidence type="ECO:0000313" key="2">
    <source>
        <dbReference type="Proteomes" id="UP000265903"/>
    </source>
</evidence>
<accession>A0A3M2RKP1</accession>
<gene>
    <name evidence="1" type="primary">hcf136</name>
    <name evidence="1" type="ORF">DOQ08_00468</name>
</gene>